<dbReference type="PANTHER" id="PTHR32196">
    <property type="entry name" value="ABC TRANSPORTER PERMEASE PROTEIN YPHD-RELATED-RELATED"/>
    <property type="match status" value="1"/>
</dbReference>
<feature type="transmembrane region" description="Helical" evidence="11">
    <location>
        <begin position="395"/>
        <end position="412"/>
    </location>
</feature>
<evidence type="ECO:0000313" key="13">
    <source>
        <dbReference type="Proteomes" id="UP001595900"/>
    </source>
</evidence>
<evidence type="ECO:0000313" key="12">
    <source>
        <dbReference type="EMBL" id="MFC4244111.1"/>
    </source>
</evidence>
<comment type="caution">
    <text evidence="12">The sequence shown here is derived from an EMBL/GenBank/DDBJ whole genome shotgun (WGS) entry which is preliminary data.</text>
</comment>
<evidence type="ECO:0000256" key="3">
    <source>
        <dbReference type="ARBA" id="ARBA00022475"/>
    </source>
</evidence>
<keyword evidence="8 11" id="KW-0472">Membrane</keyword>
<feature type="transmembrane region" description="Helical" evidence="11">
    <location>
        <begin position="345"/>
        <end position="363"/>
    </location>
</feature>
<evidence type="ECO:0000256" key="5">
    <source>
        <dbReference type="ARBA" id="ARBA00022597"/>
    </source>
</evidence>
<evidence type="ECO:0000256" key="2">
    <source>
        <dbReference type="ARBA" id="ARBA00022448"/>
    </source>
</evidence>
<evidence type="ECO:0000256" key="11">
    <source>
        <dbReference type="SAM" id="Phobius"/>
    </source>
</evidence>
<feature type="transmembrane region" description="Helical" evidence="11">
    <location>
        <begin position="79"/>
        <end position="99"/>
    </location>
</feature>
<feature type="transmembrane region" description="Helical" evidence="11">
    <location>
        <begin position="309"/>
        <end position="333"/>
    </location>
</feature>
<feature type="transmembrane region" description="Helical" evidence="11">
    <location>
        <begin position="157"/>
        <end position="177"/>
    </location>
</feature>
<comment type="subcellular location">
    <subcellularLocation>
        <location evidence="1">Cell membrane</location>
        <topology evidence="1">Multi-pass membrane protein</topology>
    </subcellularLocation>
</comment>
<organism evidence="12 13">
    <name type="scientific">Gryllotalpicola reticulitermitis</name>
    <dbReference type="NCBI Taxonomy" id="1184153"/>
    <lineage>
        <taxon>Bacteria</taxon>
        <taxon>Bacillati</taxon>
        <taxon>Actinomycetota</taxon>
        <taxon>Actinomycetes</taxon>
        <taxon>Micrococcales</taxon>
        <taxon>Microbacteriaceae</taxon>
        <taxon>Gryllotalpicola</taxon>
    </lineage>
</organism>
<dbReference type="RefSeq" id="WP_390229175.1">
    <property type="nucleotide sequence ID" value="NZ_JBHSCN010000005.1"/>
</dbReference>
<comment type="function">
    <text evidence="9">Part of the binding-protein-dependent transport system for D-xylose. Probably responsible for the translocation of the substrate across the membrane.</text>
</comment>
<feature type="transmembrane region" description="Helical" evidence="11">
    <location>
        <begin position="104"/>
        <end position="122"/>
    </location>
</feature>
<evidence type="ECO:0000256" key="6">
    <source>
        <dbReference type="ARBA" id="ARBA00022692"/>
    </source>
</evidence>
<dbReference type="PANTHER" id="PTHR32196:SF32">
    <property type="entry name" value="XYLOSE TRANSPORT SYSTEM PERMEASE PROTEIN XYLH"/>
    <property type="match status" value="1"/>
</dbReference>
<keyword evidence="2" id="KW-0813">Transport</keyword>
<accession>A0ABV8Q6Z5</accession>
<feature type="transmembrane region" description="Helical" evidence="11">
    <location>
        <begin position="238"/>
        <end position="257"/>
    </location>
</feature>
<keyword evidence="4" id="KW-0997">Cell inner membrane</keyword>
<evidence type="ECO:0000256" key="1">
    <source>
        <dbReference type="ARBA" id="ARBA00004651"/>
    </source>
</evidence>
<protein>
    <recommendedName>
        <fullName evidence="10">Xylose transport system permease protein XylH</fullName>
    </recommendedName>
</protein>
<evidence type="ECO:0000256" key="8">
    <source>
        <dbReference type="ARBA" id="ARBA00023136"/>
    </source>
</evidence>
<keyword evidence="13" id="KW-1185">Reference proteome</keyword>
<feature type="transmembrane region" description="Helical" evidence="11">
    <location>
        <begin position="128"/>
        <end position="150"/>
    </location>
</feature>
<keyword evidence="7 11" id="KW-1133">Transmembrane helix</keyword>
<dbReference type="CDD" id="cd06579">
    <property type="entry name" value="TM_PBP1_transp_AraH_like"/>
    <property type="match status" value="1"/>
</dbReference>
<feature type="transmembrane region" description="Helical" evidence="11">
    <location>
        <begin position="197"/>
        <end position="217"/>
    </location>
</feature>
<keyword evidence="6 11" id="KW-0812">Transmembrane</keyword>
<feature type="transmembrane region" description="Helical" evidence="11">
    <location>
        <begin position="370"/>
        <end position="389"/>
    </location>
</feature>
<reference evidence="13" key="1">
    <citation type="journal article" date="2019" name="Int. J. Syst. Evol. Microbiol.">
        <title>The Global Catalogue of Microorganisms (GCM) 10K type strain sequencing project: providing services to taxonomists for standard genome sequencing and annotation.</title>
        <authorList>
            <consortium name="The Broad Institute Genomics Platform"/>
            <consortium name="The Broad Institute Genome Sequencing Center for Infectious Disease"/>
            <person name="Wu L."/>
            <person name="Ma J."/>
        </authorList>
    </citation>
    <scope>NUCLEOTIDE SEQUENCE [LARGE SCALE GENOMIC DNA]</scope>
    <source>
        <strain evidence="13">CGMCC 1.10363</strain>
    </source>
</reference>
<dbReference type="InterPro" id="IPR001851">
    <property type="entry name" value="ABC_transp_permease"/>
</dbReference>
<name>A0ABV8Q6Z5_9MICO</name>
<sequence length="422" mass="44068">MTKTEPQDRTSTMSLAAADLQDERLIHAEGLGGAIAGFGRRVRTGDLGSLPVIIGLVVIWAIFEILSPKFLSADNLVNLAMQSASEGIIAVGIVLVLLLGEIDLSVGSVSGVAAAILGVGMTSLHWPIIVAIIVALVVGAAVGALYGILFTRFGVPSFVITLAGLLGFLGLQLWILGPLGSINLSFSSWIVQFANTWFLPPWVVYAIVLIAALAMLFSDLSRARRRREAGLSVQSLSVTLAKVIVLAVVLGGVAWYLSTDRGTGVMFVFFVLIVVLMQFLLKRTRWGRSIFAVGGNVEAARRSGINTTFIYMSVFMLTSLFAIVGGILAAARLSAASQSAGTGDVNLDAIAAAVIGGTSLFGGRGSAWSALLGTVVIASISSGLTLMNLGAPQRYVITGAVLLLAVIVDSLSRRSRASHGQA</sequence>
<gene>
    <name evidence="12" type="ORF">ACFOYW_12070</name>
</gene>
<evidence type="ECO:0000256" key="9">
    <source>
        <dbReference type="ARBA" id="ARBA00035611"/>
    </source>
</evidence>
<proteinExistence type="predicted"/>
<feature type="transmembrane region" description="Helical" evidence="11">
    <location>
        <begin position="47"/>
        <end position="67"/>
    </location>
</feature>
<feature type="transmembrane region" description="Helical" evidence="11">
    <location>
        <begin position="263"/>
        <end position="281"/>
    </location>
</feature>
<keyword evidence="5" id="KW-0762">Sugar transport</keyword>
<keyword evidence="3" id="KW-1003">Cell membrane</keyword>
<dbReference type="Proteomes" id="UP001595900">
    <property type="component" value="Unassembled WGS sequence"/>
</dbReference>
<evidence type="ECO:0000256" key="10">
    <source>
        <dbReference type="ARBA" id="ARBA00035686"/>
    </source>
</evidence>
<dbReference type="EMBL" id="JBHSCN010000005">
    <property type="protein sequence ID" value="MFC4244111.1"/>
    <property type="molecule type" value="Genomic_DNA"/>
</dbReference>
<evidence type="ECO:0000256" key="7">
    <source>
        <dbReference type="ARBA" id="ARBA00022989"/>
    </source>
</evidence>
<evidence type="ECO:0000256" key="4">
    <source>
        <dbReference type="ARBA" id="ARBA00022519"/>
    </source>
</evidence>
<dbReference type="Pfam" id="PF02653">
    <property type="entry name" value="BPD_transp_2"/>
    <property type="match status" value="1"/>
</dbReference>